<comment type="similarity">
    <text evidence="4">Belongs to the cytochrome P450 family.</text>
</comment>
<keyword evidence="6 14" id="KW-0812">Transmembrane</keyword>
<evidence type="ECO:0000313" key="15">
    <source>
        <dbReference type="EMBL" id="KAJ7347589.1"/>
    </source>
</evidence>
<dbReference type="GO" id="GO:0020037">
    <property type="term" value="F:heme binding"/>
    <property type="evidence" value="ECO:0007669"/>
    <property type="project" value="InterPro"/>
</dbReference>
<gene>
    <name evidence="15" type="ORF">DFH08DRAFT_699583</name>
</gene>
<dbReference type="InterPro" id="IPR036396">
    <property type="entry name" value="Cyt_P450_sf"/>
</dbReference>
<dbReference type="InterPro" id="IPR002401">
    <property type="entry name" value="Cyt_P450_E_grp-I"/>
</dbReference>
<keyword evidence="12 14" id="KW-0472">Membrane</keyword>
<dbReference type="SUPFAM" id="SSF48264">
    <property type="entry name" value="Cytochrome P450"/>
    <property type="match status" value="1"/>
</dbReference>
<feature type="non-terminal residue" evidence="15">
    <location>
        <position position="74"/>
    </location>
</feature>
<evidence type="ECO:0000256" key="14">
    <source>
        <dbReference type="SAM" id="Phobius"/>
    </source>
</evidence>
<dbReference type="GO" id="GO:0016705">
    <property type="term" value="F:oxidoreductase activity, acting on paired donors, with incorporation or reduction of molecular oxygen"/>
    <property type="evidence" value="ECO:0007669"/>
    <property type="project" value="InterPro"/>
</dbReference>
<evidence type="ECO:0000256" key="12">
    <source>
        <dbReference type="ARBA" id="ARBA00023136"/>
    </source>
</evidence>
<name>A0AAD7ER47_9AGAR</name>
<comment type="pathway">
    <text evidence="3">Secondary metabolite biosynthesis.</text>
</comment>
<evidence type="ECO:0000256" key="2">
    <source>
        <dbReference type="ARBA" id="ARBA00004167"/>
    </source>
</evidence>
<keyword evidence="9" id="KW-0560">Oxidoreductase</keyword>
<proteinExistence type="inferred from homology"/>
<dbReference type="Proteomes" id="UP001218218">
    <property type="component" value="Unassembled WGS sequence"/>
</dbReference>
<evidence type="ECO:0000256" key="11">
    <source>
        <dbReference type="ARBA" id="ARBA00023033"/>
    </source>
</evidence>
<evidence type="ECO:0000256" key="13">
    <source>
        <dbReference type="ARBA" id="ARBA00023180"/>
    </source>
</evidence>
<evidence type="ECO:0000256" key="1">
    <source>
        <dbReference type="ARBA" id="ARBA00001971"/>
    </source>
</evidence>
<feature type="transmembrane region" description="Helical" evidence="14">
    <location>
        <begin position="12"/>
        <end position="32"/>
    </location>
</feature>
<dbReference type="EMBL" id="JARIHO010000019">
    <property type="protein sequence ID" value="KAJ7347589.1"/>
    <property type="molecule type" value="Genomic_DNA"/>
</dbReference>
<keyword evidence="8 14" id="KW-1133">Transmembrane helix</keyword>
<comment type="caution">
    <text evidence="15">The sequence shown here is derived from an EMBL/GenBank/DDBJ whole genome shotgun (WGS) entry which is preliminary data.</text>
</comment>
<protein>
    <submittedName>
        <fullName evidence="15">Cytochrome P450</fullName>
    </submittedName>
</protein>
<evidence type="ECO:0000256" key="9">
    <source>
        <dbReference type="ARBA" id="ARBA00023002"/>
    </source>
</evidence>
<evidence type="ECO:0000256" key="3">
    <source>
        <dbReference type="ARBA" id="ARBA00005179"/>
    </source>
</evidence>
<evidence type="ECO:0000256" key="5">
    <source>
        <dbReference type="ARBA" id="ARBA00022617"/>
    </source>
</evidence>
<dbReference type="PANTHER" id="PTHR46300">
    <property type="entry name" value="P450, PUTATIVE (EUROFUNG)-RELATED-RELATED"/>
    <property type="match status" value="1"/>
</dbReference>
<evidence type="ECO:0000256" key="4">
    <source>
        <dbReference type="ARBA" id="ARBA00010617"/>
    </source>
</evidence>
<reference evidence="15" key="1">
    <citation type="submission" date="2023-03" db="EMBL/GenBank/DDBJ databases">
        <title>Massive genome expansion in bonnet fungi (Mycena s.s.) driven by repeated elements and novel gene families across ecological guilds.</title>
        <authorList>
            <consortium name="Lawrence Berkeley National Laboratory"/>
            <person name="Harder C.B."/>
            <person name="Miyauchi S."/>
            <person name="Viragh M."/>
            <person name="Kuo A."/>
            <person name="Thoen E."/>
            <person name="Andreopoulos B."/>
            <person name="Lu D."/>
            <person name="Skrede I."/>
            <person name="Drula E."/>
            <person name="Henrissat B."/>
            <person name="Morin E."/>
            <person name="Kohler A."/>
            <person name="Barry K."/>
            <person name="LaButti K."/>
            <person name="Morin E."/>
            <person name="Salamov A."/>
            <person name="Lipzen A."/>
            <person name="Mereny Z."/>
            <person name="Hegedus B."/>
            <person name="Baldrian P."/>
            <person name="Stursova M."/>
            <person name="Weitz H."/>
            <person name="Taylor A."/>
            <person name="Grigoriev I.V."/>
            <person name="Nagy L.G."/>
            <person name="Martin F."/>
            <person name="Kauserud H."/>
        </authorList>
    </citation>
    <scope>NUCLEOTIDE SEQUENCE</scope>
    <source>
        <strain evidence="15">CBHHK002</strain>
    </source>
</reference>
<keyword evidence="11" id="KW-0503">Monooxygenase</keyword>
<dbReference type="Gene3D" id="1.10.630.10">
    <property type="entry name" value="Cytochrome P450"/>
    <property type="match status" value="1"/>
</dbReference>
<accession>A0AAD7ER47</accession>
<sequence>EEDLKGAAGTMFGAGEATTWSTLSIFILAMILHPESQAKAQKEIDSVFGNLRLPEFADRGNLPFVEGILQETFR</sequence>
<organism evidence="15 16">
    <name type="scientific">Mycena albidolilacea</name>
    <dbReference type="NCBI Taxonomy" id="1033008"/>
    <lineage>
        <taxon>Eukaryota</taxon>
        <taxon>Fungi</taxon>
        <taxon>Dikarya</taxon>
        <taxon>Basidiomycota</taxon>
        <taxon>Agaricomycotina</taxon>
        <taxon>Agaricomycetes</taxon>
        <taxon>Agaricomycetidae</taxon>
        <taxon>Agaricales</taxon>
        <taxon>Marasmiineae</taxon>
        <taxon>Mycenaceae</taxon>
        <taxon>Mycena</taxon>
    </lineage>
</organism>
<evidence type="ECO:0000256" key="7">
    <source>
        <dbReference type="ARBA" id="ARBA00022723"/>
    </source>
</evidence>
<keyword evidence="16" id="KW-1185">Reference proteome</keyword>
<dbReference type="InterPro" id="IPR001128">
    <property type="entry name" value="Cyt_P450"/>
</dbReference>
<evidence type="ECO:0000256" key="10">
    <source>
        <dbReference type="ARBA" id="ARBA00023004"/>
    </source>
</evidence>
<evidence type="ECO:0000256" key="8">
    <source>
        <dbReference type="ARBA" id="ARBA00022989"/>
    </source>
</evidence>
<keyword evidence="7" id="KW-0479">Metal-binding</keyword>
<evidence type="ECO:0000256" key="6">
    <source>
        <dbReference type="ARBA" id="ARBA00022692"/>
    </source>
</evidence>
<dbReference type="GO" id="GO:0005506">
    <property type="term" value="F:iron ion binding"/>
    <property type="evidence" value="ECO:0007669"/>
    <property type="project" value="InterPro"/>
</dbReference>
<evidence type="ECO:0000313" key="16">
    <source>
        <dbReference type="Proteomes" id="UP001218218"/>
    </source>
</evidence>
<dbReference type="Pfam" id="PF00067">
    <property type="entry name" value="p450"/>
    <property type="match status" value="1"/>
</dbReference>
<dbReference type="PANTHER" id="PTHR46300:SF2">
    <property type="entry name" value="CYTOCHROME P450 MONOOXYGENASE ALNH-RELATED"/>
    <property type="match status" value="1"/>
</dbReference>
<dbReference type="PRINTS" id="PR00463">
    <property type="entry name" value="EP450I"/>
</dbReference>
<dbReference type="AlphaFoldDB" id="A0AAD7ER47"/>
<comment type="cofactor">
    <cofactor evidence="1">
        <name>heme</name>
        <dbReference type="ChEBI" id="CHEBI:30413"/>
    </cofactor>
</comment>
<keyword evidence="5" id="KW-0349">Heme</keyword>
<dbReference type="InterPro" id="IPR050364">
    <property type="entry name" value="Cytochrome_P450_fung"/>
</dbReference>
<keyword evidence="13" id="KW-0325">Glycoprotein</keyword>
<keyword evidence="10" id="KW-0408">Iron</keyword>
<comment type="subcellular location">
    <subcellularLocation>
        <location evidence="2">Membrane</location>
        <topology evidence="2">Single-pass membrane protein</topology>
    </subcellularLocation>
</comment>
<dbReference type="GO" id="GO:0004497">
    <property type="term" value="F:monooxygenase activity"/>
    <property type="evidence" value="ECO:0007669"/>
    <property type="project" value="UniProtKB-KW"/>
</dbReference>
<dbReference type="GO" id="GO:0016020">
    <property type="term" value="C:membrane"/>
    <property type="evidence" value="ECO:0007669"/>
    <property type="project" value="UniProtKB-SubCell"/>
</dbReference>